<organism evidence="3 4">
    <name type="scientific">Amniculicola lignicola CBS 123094</name>
    <dbReference type="NCBI Taxonomy" id="1392246"/>
    <lineage>
        <taxon>Eukaryota</taxon>
        <taxon>Fungi</taxon>
        <taxon>Dikarya</taxon>
        <taxon>Ascomycota</taxon>
        <taxon>Pezizomycotina</taxon>
        <taxon>Dothideomycetes</taxon>
        <taxon>Pleosporomycetidae</taxon>
        <taxon>Pleosporales</taxon>
        <taxon>Amniculicolaceae</taxon>
        <taxon>Amniculicola</taxon>
    </lineage>
</organism>
<accession>A0A6A5W9W7</accession>
<name>A0A6A5W9W7_9PLEO</name>
<proteinExistence type="predicted"/>
<feature type="region of interest" description="Disordered" evidence="2">
    <location>
        <begin position="1"/>
        <end position="21"/>
    </location>
</feature>
<evidence type="ECO:0000313" key="3">
    <source>
        <dbReference type="EMBL" id="KAF1997918.1"/>
    </source>
</evidence>
<protein>
    <submittedName>
        <fullName evidence="3">Uncharacterized protein</fullName>
    </submittedName>
</protein>
<feature type="coiled-coil region" evidence="1">
    <location>
        <begin position="214"/>
        <end position="259"/>
    </location>
</feature>
<keyword evidence="4" id="KW-1185">Reference proteome</keyword>
<keyword evidence="1" id="KW-0175">Coiled coil</keyword>
<gene>
    <name evidence="3" type="ORF">P154DRAFT_578446</name>
</gene>
<evidence type="ECO:0000256" key="2">
    <source>
        <dbReference type="SAM" id="MobiDB-lite"/>
    </source>
</evidence>
<dbReference type="EMBL" id="ML977608">
    <property type="protein sequence ID" value="KAF1997918.1"/>
    <property type="molecule type" value="Genomic_DNA"/>
</dbReference>
<evidence type="ECO:0000313" key="4">
    <source>
        <dbReference type="Proteomes" id="UP000799779"/>
    </source>
</evidence>
<feature type="coiled-coil region" evidence="1">
    <location>
        <begin position="27"/>
        <end position="61"/>
    </location>
</feature>
<sequence>MASKLTENDSRRKRAAGEADGSAFEKIEKLRAFIENAEAEKRAWKKEKAALEQTVSELRDYAIDHNEIKRHRDELLSQKAAREAEFEKILRDAITDRDLMKKQRDEGQQQSATQKVDLERQLQKVTADRDLKEKERSEAWPQLATQENDFTSRFNDVIADLNLKKTQRDNACIQLVIESADHVRNLNNATLKWALMMKERVSLQEQLSEALGQRDDALTQRDDARDDAAKLRTRMADFLEEIQGVRNGWRNDMEKAEHRYYDRFEGLENSLKCTIEEQLSGTRIRVGKFSSHLLIQFCFDQCNRNQSSKQLR</sequence>
<dbReference type="Proteomes" id="UP000799779">
    <property type="component" value="Unassembled WGS sequence"/>
</dbReference>
<evidence type="ECO:0000256" key="1">
    <source>
        <dbReference type="SAM" id="Coils"/>
    </source>
</evidence>
<reference evidence="3" key="1">
    <citation type="journal article" date="2020" name="Stud. Mycol.">
        <title>101 Dothideomycetes genomes: a test case for predicting lifestyles and emergence of pathogens.</title>
        <authorList>
            <person name="Haridas S."/>
            <person name="Albert R."/>
            <person name="Binder M."/>
            <person name="Bloem J."/>
            <person name="Labutti K."/>
            <person name="Salamov A."/>
            <person name="Andreopoulos B."/>
            <person name="Baker S."/>
            <person name="Barry K."/>
            <person name="Bills G."/>
            <person name="Bluhm B."/>
            <person name="Cannon C."/>
            <person name="Castanera R."/>
            <person name="Culley D."/>
            <person name="Daum C."/>
            <person name="Ezra D."/>
            <person name="Gonzalez J."/>
            <person name="Henrissat B."/>
            <person name="Kuo A."/>
            <person name="Liang C."/>
            <person name="Lipzen A."/>
            <person name="Lutzoni F."/>
            <person name="Magnuson J."/>
            <person name="Mondo S."/>
            <person name="Nolan M."/>
            <person name="Ohm R."/>
            <person name="Pangilinan J."/>
            <person name="Park H.-J."/>
            <person name="Ramirez L."/>
            <person name="Alfaro M."/>
            <person name="Sun H."/>
            <person name="Tritt A."/>
            <person name="Yoshinaga Y."/>
            <person name="Zwiers L.-H."/>
            <person name="Turgeon B."/>
            <person name="Goodwin S."/>
            <person name="Spatafora J."/>
            <person name="Crous P."/>
            <person name="Grigoriev I."/>
        </authorList>
    </citation>
    <scope>NUCLEOTIDE SEQUENCE</scope>
    <source>
        <strain evidence="3">CBS 123094</strain>
    </source>
</reference>
<dbReference type="AlphaFoldDB" id="A0A6A5W9W7"/>
<feature type="compositionally biased region" description="Basic and acidic residues" evidence="2">
    <location>
        <begin position="1"/>
        <end position="10"/>
    </location>
</feature>